<feature type="region of interest" description="Disordered" evidence="1">
    <location>
        <begin position="19"/>
        <end position="60"/>
    </location>
</feature>
<dbReference type="RefSeq" id="WP_046452656.1">
    <property type="nucleotide sequence ID" value="NZ_BAABYG010000001.1"/>
</dbReference>
<dbReference type="AlphaFoldDB" id="A0A3R6IBY5"/>
<proteinExistence type="predicted"/>
<dbReference type="EMBL" id="WNDA01000035">
    <property type="protein sequence ID" value="MTU70830.1"/>
    <property type="molecule type" value="Genomic_DNA"/>
</dbReference>
<reference evidence="5 6" key="1">
    <citation type="submission" date="2018-08" db="EMBL/GenBank/DDBJ databases">
        <title>A genome reference for cultivated species of the human gut microbiota.</title>
        <authorList>
            <person name="Zou Y."/>
            <person name="Xue W."/>
            <person name="Luo G."/>
        </authorList>
    </citation>
    <scope>NUCLEOTIDE SEQUENCE [LARGE SCALE GENOMIC DNA]</scope>
    <source>
        <strain evidence="5 6">AM34-17</strain>
    </source>
</reference>
<evidence type="ECO:0000256" key="1">
    <source>
        <dbReference type="SAM" id="MobiDB-lite"/>
    </source>
</evidence>
<dbReference type="Proteomes" id="UP000286260">
    <property type="component" value="Unassembled WGS sequence"/>
</dbReference>
<comment type="caution">
    <text evidence="5">The sequence shown here is derived from an EMBL/GenBank/DDBJ whole genome shotgun (WGS) entry which is preliminary data.</text>
</comment>
<evidence type="ECO:0000313" key="7">
    <source>
        <dbReference type="Proteomes" id="UP000434916"/>
    </source>
</evidence>
<evidence type="ECO:0000313" key="8">
    <source>
        <dbReference type="Proteomes" id="UP000448908"/>
    </source>
</evidence>
<evidence type="ECO:0000313" key="6">
    <source>
        <dbReference type="Proteomes" id="UP000286260"/>
    </source>
</evidence>
<name>A0A3R6IBY5_9BACT</name>
<dbReference type="Proteomes" id="UP000434916">
    <property type="component" value="Unassembled WGS sequence"/>
</dbReference>
<evidence type="ECO:0000313" key="2">
    <source>
        <dbReference type="EMBL" id="GKH70632.1"/>
    </source>
</evidence>
<dbReference type="EMBL" id="QSII01000002">
    <property type="protein sequence ID" value="RHC89525.1"/>
    <property type="molecule type" value="Genomic_DNA"/>
</dbReference>
<evidence type="ECO:0000313" key="5">
    <source>
        <dbReference type="EMBL" id="RHC89525.1"/>
    </source>
</evidence>
<reference evidence="2" key="3">
    <citation type="submission" date="2022-01" db="EMBL/GenBank/DDBJ databases">
        <title>Novel bile acid biosynthetic pathways are enriched in the microbiome of centenarians.</title>
        <authorList>
            <person name="Sato Y."/>
            <person name="Atarashi K."/>
            <person name="Plichta R.D."/>
            <person name="Arai Y."/>
            <person name="Sasajima S."/>
            <person name="Kearney M.S."/>
            <person name="Suda W."/>
            <person name="Takeshita K."/>
            <person name="Sasaki T."/>
            <person name="Okamoto S."/>
            <person name="Skelly N.A."/>
            <person name="Okamura Y."/>
            <person name="Vlamakis H."/>
            <person name="Li Y."/>
            <person name="Tanoue T."/>
            <person name="Takei H."/>
            <person name="Nittono H."/>
            <person name="Narushima S."/>
            <person name="Irie J."/>
            <person name="Itoh H."/>
            <person name="Moriya K."/>
            <person name="Sugiura Y."/>
            <person name="Suematsu M."/>
            <person name="Moritoki N."/>
            <person name="Shibata S."/>
            <person name="Littman R.D."/>
            <person name="Fischbach A.M."/>
            <person name="Uwamino Y."/>
            <person name="Inoue T."/>
            <person name="Honda A."/>
            <person name="Hattori M."/>
            <person name="Murai T."/>
            <person name="Xavier J.R."/>
            <person name="Hirose N."/>
            <person name="Honda K."/>
        </authorList>
    </citation>
    <scope>NUCLEOTIDE SEQUENCE</scope>
    <source>
        <strain evidence="2">CE91-St3</strain>
    </source>
</reference>
<dbReference type="InterPro" id="IPR021823">
    <property type="entry name" value="DUF3408"/>
</dbReference>
<organism evidence="5 6">
    <name type="scientific">Parabacteroides merdae</name>
    <dbReference type="NCBI Taxonomy" id="46503"/>
    <lineage>
        <taxon>Bacteria</taxon>
        <taxon>Pseudomonadati</taxon>
        <taxon>Bacteroidota</taxon>
        <taxon>Bacteroidia</taxon>
        <taxon>Bacteroidales</taxon>
        <taxon>Tannerellaceae</taxon>
        <taxon>Parabacteroides</taxon>
    </lineage>
</organism>
<accession>A0A3R6IBY5</accession>
<dbReference type="Pfam" id="PF11888">
    <property type="entry name" value="DUF3408"/>
    <property type="match status" value="1"/>
</dbReference>
<keyword evidence="7" id="KW-1185">Reference proteome</keyword>
<sequence>MRRKEFMNVNEERLKEIMAHETDADGCPKTHPDGIEKEEDRGKEGKESVSIPDGRTEKPTVFHKPAVRSGTSLAERMKTYRADYLSRREYVHRKQTYISYETYRRLARILPLLSEGMTVPAFLDNVLNRHLDEHGDVLDEMVRTGTRNSR</sequence>
<gene>
    <name evidence="2" type="ORF">CE91St3_04950</name>
    <name evidence="5" type="ORF">DW828_03015</name>
    <name evidence="3" type="ORF">GMD82_18420</name>
    <name evidence="4" type="ORF">GMD92_17615</name>
</gene>
<feature type="compositionally biased region" description="Basic and acidic residues" evidence="1">
    <location>
        <begin position="19"/>
        <end position="47"/>
    </location>
</feature>
<evidence type="ECO:0000313" key="3">
    <source>
        <dbReference type="EMBL" id="MTU41378.1"/>
    </source>
</evidence>
<dbReference type="Proteomes" id="UP000448908">
    <property type="component" value="Unassembled WGS sequence"/>
</dbReference>
<reference evidence="7 8" key="2">
    <citation type="journal article" date="2019" name="Nat. Med.">
        <title>A library of human gut bacterial isolates paired with longitudinal multiomics data enables mechanistic microbiome research.</title>
        <authorList>
            <person name="Poyet M."/>
            <person name="Groussin M."/>
            <person name="Gibbons S.M."/>
            <person name="Avila-Pacheco J."/>
            <person name="Jiang X."/>
            <person name="Kearney S.M."/>
            <person name="Perrotta A.R."/>
            <person name="Berdy B."/>
            <person name="Zhao S."/>
            <person name="Lieberman T.D."/>
            <person name="Swanson P.K."/>
            <person name="Smith M."/>
            <person name="Roesemann S."/>
            <person name="Alexander J.E."/>
            <person name="Rich S.A."/>
            <person name="Livny J."/>
            <person name="Vlamakis H."/>
            <person name="Clish C."/>
            <person name="Bullock K."/>
            <person name="Deik A."/>
            <person name="Scott J."/>
            <person name="Pierce K.A."/>
            <person name="Xavier R.J."/>
            <person name="Alm E.J."/>
        </authorList>
    </citation>
    <scope>NUCLEOTIDE SEQUENCE [LARGE SCALE GENOMIC DNA]</scope>
    <source>
        <strain evidence="4 8">BIOML-A16</strain>
        <strain evidence="3 7">BIOML-A29</strain>
    </source>
</reference>
<dbReference type="EMBL" id="WNCN01000035">
    <property type="protein sequence ID" value="MTU41378.1"/>
    <property type="molecule type" value="Genomic_DNA"/>
</dbReference>
<dbReference type="Proteomes" id="UP001055114">
    <property type="component" value="Unassembled WGS sequence"/>
</dbReference>
<evidence type="ECO:0000313" key="4">
    <source>
        <dbReference type="EMBL" id="MTU70830.1"/>
    </source>
</evidence>
<protein>
    <submittedName>
        <fullName evidence="5">DUF3408 domain-containing protein</fullName>
    </submittedName>
</protein>
<dbReference type="EMBL" id="BQNZ01000001">
    <property type="protein sequence ID" value="GKH70632.1"/>
    <property type="molecule type" value="Genomic_DNA"/>
</dbReference>